<dbReference type="Gene3D" id="3.40.50.300">
    <property type="entry name" value="P-loop containing nucleotide triphosphate hydrolases"/>
    <property type="match status" value="1"/>
</dbReference>
<dbReference type="PRINTS" id="PR01100">
    <property type="entry name" value="SHIKIMTKNASE"/>
</dbReference>
<evidence type="ECO:0000313" key="7">
    <source>
        <dbReference type="EMBL" id="SFV61265.1"/>
    </source>
</evidence>
<keyword evidence="6" id="KW-0057">Aromatic amino acid biosynthesis</keyword>
<evidence type="ECO:0000256" key="6">
    <source>
        <dbReference type="ARBA" id="ARBA00023141"/>
    </source>
</evidence>
<dbReference type="PANTHER" id="PTHR21087:SF16">
    <property type="entry name" value="SHIKIMATE KINASE 1, CHLOROPLASTIC"/>
    <property type="match status" value="1"/>
</dbReference>
<dbReference type="GO" id="GO:0005829">
    <property type="term" value="C:cytosol"/>
    <property type="evidence" value="ECO:0007669"/>
    <property type="project" value="TreeGrafter"/>
</dbReference>
<dbReference type="GO" id="GO:0008652">
    <property type="term" value="P:amino acid biosynthetic process"/>
    <property type="evidence" value="ECO:0007669"/>
    <property type="project" value="UniProtKB-KW"/>
</dbReference>
<dbReference type="EC" id="2.7.1.71" evidence="7"/>
<sequence length="168" mass="19085">MVYENIVLIGFMGSGKTSVGKTLARYLHKDFVDIDSVIEKELNASINDIFKEKGEEYFRELEQKCINEITQKKGQVIATGGGLPIHSTIPENSLIVYIDADFDVILNRLSQKEHAKRPLLQDEETARSLYAERIGTYKELATLSVDANQKIQIFIHVIVDFILDQRVL</sequence>
<gene>
    <name evidence="7" type="ORF">MNB_SM-4-960</name>
</gene>
<dbReference type="EMBL" id="FPHF01000060">
    <property type="protein sequence ID" value="SFV61265.1"/>
    <property type="molecule type" value="Genomic_DNA"/>
</dbReference>
<dbReference type="PANTHER" id="PTHR21087">
    <property type="entry name" value="SHIKIMATE KINASE"/>
    <property type="match status" value="1"/>
</dbReference>
<evidence type="ECO:0000256" key="3">
    <source>
        <dbReference type="ARBA" id="ARBA00022741"/>
    </source>
</evidence>
<dbReference type="AlphaFoldDB" id="A0A1W1C691"/>
<keyword evidence="4 7" id="KW-0418">Kinase</keyword>
<evidence type="ECO:0000256" key="4">
    <source>
        <dbReference type="ARBA" id="ARBA00022777"/>
    </source>
</evidence>
<keyword evidence="1" id="KW-0028">Amino-acid biosynthesis</keyword>
<dbReference type="HAMAP" id="MF_00109">
    <property type="entry name" value="Shikimate_kinase"/>
    <property type="match status" value="1"/>
</dbReference>
<dbReference type="GO" id="GO:0005524">
    <property type="term" value="F:ATP binding"/>
    <property type="evidence" value="ECO:0007669"/>
    <property type="project" value="UniProtKB-KW"/>
</dbReference>
<evidence type="ECO:0000256" key="2">
    <source>
        <dbReference type="ARBA" id="ARBA00022679"/>
    </source>
</evidence>
<dbReference type="GO" id="GO:0009073">
    <property type="term" value="P:aromatic amino acid family biosynthetic process"/>
    <property type="evidence" value="ECO:0007669"/>
    <property type="project" value="UniProtKB-KW"/>
</dbReference>
<keyword evidence="5" id="KW-0067">ATP-binding</keyword>
<keyword evidence="2 7" id="KW-0808">Transferase</keyword>
<dbReference type="GO" id="GO:0004765">
    <property type="term" value="F:shikimate kinase activity"/>
    <property type="evidence" value="ECO:0007669"/>
    <property type="project" value="UniProtKB-EC"/>
</dbReference>
<accession>A0A1W1C691</accession>
<dbReference type="InterPro" id="IPR031322">
    <property type="entry name" value="Shikimate/glucono_kinase"/>
</dbReference>
<dbReference type="CDD" id="cd00464">
    <property type="entry name" value="SK"/>
    <property type="match status" value="1"/>
</dbReference>
<protein>
    <submittedName>
        <fullName evidence="7">Shikimate kinase I</fullName>
        <ecNumber evidence="7">2.7.1.71</ecNumber>
    </submittedName>
</protein>
<proteinExistence type="inferred from homology"/>
<dbReference type="InterPro" id="IPR000623">
    <property type="entry name" value="Shikimate_kinase/TSH1"/>
</dbReference>
<dbReference type="InterPro" id="IPR027417">
    <property type="entry name" value="P-loop_NTPase"/>
</dbReference>
<evidence type="ECO:0000256" key="1">
    <source>
        <dbReference type="ARBA" id="ARBA00022605"/>
    </source>
</evidence>
<dbReference type="SUPFAM" id="SSF52540">
    <property type="entry name" value="P-loop containing nucleoside triphosphate hydrolases"/>
    <property type="match status" value="1"/>
</dbReference>
<organism evidence="7">
    <name type="scientific">hydrothermal vent metagenome</name>
    <dbReference type="NCBI Taxonomy" id="652676"/>
    <lineage>
        <taxon>unclassified sequences</taxon>
        <taxon>metagenomes</taxon>
        <taxon>ecological metagenomes</taxon>
    </lineage>
</organism>
<evidence type="ECO:0000256" key="5">
    <source>
        <dbReference type="ARBA" id="ARBA00022840"/>
    </source>
</evidence>
<name>A0A1W1C691_9ZZZZ</name>
<dbReference type="Pfam" id="PF01202">
    <property type="entry name" value="SKI"/>
    <property type="match status" value="1"/>
</dbReference>
<reference evidence="7" key="1">
    <citation type="submission" date="2016-10" db="EMBL/GenBank/DDBJ databases">
        <authorList>
            <person name="de Groot N.N."/>
        </authorList>
    </citation>
    <scope>NUCLEOTIDE SEQUENCE</scope>
</reference>
<keyword evidence="3" id="KW-0547">Nucleotide-binding</keyword>